<evidence type="ECO:0000256" key="1">
    <source>
        <dbReference type="ARBA" id="ARBA00009995"/>
    </source>
</evidence>
<gene>
    <name evidence="4" type="ORF">OLC1_LOCUS24641</name>
</gene>
<evidence type="ECO:0000256" key="2">
    <source>
        <dbReference type="SAM" id="MobiDB-lite"/>
    </source>
</evidence>
<dbReference type="PANTHER" id="PTHR48044">
    <property type="entry name" value="GLYCOSYLTRANSFERASE"/>
    <property type="match status" value="1"/>
</dbReference>
<feature type="domain" description="Glycosyltransferase N-terminal" evidence="3">
    <location>
        <begin position="11"/>
        <end position="241"/>
    </location>
</feature>
<dbReference type="GO" id="GO:1901135">
    <property type="term" value="P:carbohydrate derivative metabolic process"/>
    <property type="evidence" value="ECO:0007669"/>
    <property type="project" value="UniProtKB-ARBA"/>
</dbReference>
<evidence type="ECO:0000259" key="3">
    <source>
        <dbReference type="Pfam" id="PF26168"/>
    </source>
</evidence>
<dbReference type="AlphaFoldDB" id="A0AAV1EGH7"/>
<organism evidence="4 5">
    <name type="scientific">Oldenlandia corymbosa var. corymbosa</name>
    <dbReference type="NCBI Taxonomy" id="529605"/>
    <lineage>
        <taxon>Eukaryota</taxon>
        <taxon>Viridiplantae</taxon>
        <taxon>Streptophyta</taxon>
        <taxon>Embryophyta</taxon>
        <taxon>Tracheophyta</taxon>
        <taxon>Spermatophyta</taxon>
        <taxon>Magnoliopsida</taxon>
        <taxon>eudicotyledons</taxon>
        <taxon>Gunneridae</taxon>
        <taxon>Pentapetalae</taxon>
        <taxon>asterids</taxon>
        <taxon>lamiids</taxon>
        <taxon>Gentianales</taxon>
        <taxon>Rubiaceae</taxon>
        <taxon>Rubioideae</taxon>
        <taxon>Spermacoceae</taxon>
        <taxon>Hedyotis-Oldenlandia complex</taxon>
        <taxon>Oldenlandia</taxon>
    </lineage>
</organism>
<feature type="compositionally biased region" description="Low complexity" evidence="2">
    <location>
        <begin position="642"/>
        <end position="658"/>
    </location>
</feature>
<dbReference type="InterPro" id="IPR058980">
    <property type="entry name" value="Glyco_transf_N"/>
</dbReference>
<accession>A0AAV1EGH7</accession>
<dbReference type="PANTHER" id="PTHR48044:SF23">
    <property type="entry name" value="ANTHOCYANIDIN 3-O-GLUCOSYLTRANSFERASE-LIKE"/>
    <property type="match status" value="1"/>
</dbReference>
<dbReference type="GO" id="GO:0008194">
    <property type="term" value="F:UDP-glycosyltransferase activity"/>
    <property type="evidence" value="ECO:0007669"/>
    <property type="project" value="UniProtKB-ARBA"/>
</dbReference>
<evidence type="ECO:0000313" key="4">
    <source>
        <dbReference type="EMBL" id="CAI9118866.1"/>
    </source>
</evidence>
<reference evidence="4" key="1">
    <citation type="submission" date="2023-03" db="EMBL/GenBank/DDBJ databases">
        <authorList>
            <person name="Julca I."/>
        </authorList>
    </citation>
    <scope>NUCLEOTIDE SEQUENCE</scope>
</reference>
<dbReference type="Proteomes" id="UP001161247">
    <property type="component" value="Chromosome 9"/>
</dbReference>
<comment type="similarity">
    <text evidence="1">Belongs to the UDP-glycosyltransferase family.</text>
</comment>
<dbReference type="Gene3D" id="3.40.50.2000">
    <property type="entry name" value="Glycogen Phosphorylase B"/>
    <property type="match status" value="3"/>
</dbReference>
<keyword evidence="5" id="KW-1185">Reference proteome</keyword>
<evidence type="ECO:0000313" key="5">
    <source>
        <dbReference type="Proteomes" id="UP001161247"/>
    </source>
</evidence>
<dbReference type="SUPFAM" id="SSF53756">
    <property type="entry name" value="UDP-Glycosyltransferase/glycogen phosphorylase"/>
    <property type="match status" value="1"/>
</dbReference>
<feature type="region of interest" description="Disordered" evidence="2">
    <location>
        <begin position="630"/>
        <end position="660"/>
    </location>
</feature>
<protein>
    <submittedName>
        <fullName evidence="4">OLC1v1020493C1</fullName>
    </submittedName>
</protein>
<proteinExistence type="inferred from homology"/>
<sequence>MATAGNKNHEDAVTVLMVPFPTQGHLNQLLHLGRLISSYNIPVHYVSTPAHTRKAKLRIHGGGNIPDLHFHGFPVPPYETPPPDPTSSTKVPRHQMPAILSSVHLRDPVFQLMKKLSGTTKRLVIIHDALVSYVIQDIVSVPNAESYAFSASSAFFSYLTLWDFRGKPQGVPEHQLLQLLPKLDLPQEYSEYMLLNLTTKINSSGTLIDSCTAIEGPFLDYRTMFKSFGSDKVWAVGPLNPVHHHCVPVKKDEVDQGQRRHYCLDWLDKQSPNSVLFVSFGSSTTLSDEEIKEMAFGLEKSEQNFLWVLRDADKGDLFTEEGGDDQVKEVLEVGLPVLPEFLSSDSEAEEIQATSKDIENAVRTLMNSEEGDQMRQRAQDVSKAVKASLMENGTPLGVVDPQFSPILSVPSNPNFPIQSPIHVEFPFVLFELAGALHLVSELVVPWRFSDSKSQFSAQITLIHHFFLRNSIETIHFESNIFQKMTRARAAVDESMKDSNNDVNSSRFEGLESRTVTMESQFTNLESKLNALVVSMAERDARFDKLVEMFEWTHSRNPEKAQVTENSSPNSPAPYNHRLHEELRIIARCSRLWWRKEMAVHYQPGARGPGRSTTHWPLKQKQPSAGFQHFRRLSSGNGNWQDSGQVNSPVSSPGSVKSSYDLSMESGDKVLNGSNLVDKLVNGRETEKMSQEMGTGKELSSVSIRGLVNMILCEETAKANVPENVLWTIDSEMVDLSNLPHGV</sequence>
<name>A0AAV1EGH7_OLDCO</name>
<dbReference type="EMBL" id="OX459126">
    <property type="protein sequence ID" value="CAI9118866.1"/>
    <property type="molecule type" value="Genomic_DNA"/>
</dbReference>
<dbReference type="Pfam" id="PF26168">
    <property type="entry name" value="Glyco_transf_N"/>
    <property type="match status" value="1"/>
</dbReference>